<evidence type="ECO:0000313" key="9">
    <source>
        <dbReference type="EMBL" id="GEO98793.1"/>
    </source>
</evidence>
<dbReference type="EMBL" id="BJZT01000010">
    <property type="protein sequence ID" value="GEO98793.1"/>
    <property type="molecule type" value="Genomic_DNA"/>
</dbReference>
<evidence type="ECO:0000256" key="7">
    <source>
        <dbReference type="SAM" id="Phobius"/>
    </source>
</evidence>
<keyword evidence="6 7" id="KW-0472">Membrane</keyword>
<dbReference type="PANTHER" id="PTHR30012:SF0">
    <property type="entry name" value="TYPE II SECRETION SYSTEM PROTEIN F-RELATED"/>
    <property type="match status" value="1"/>
</dbReference>
<dbReference type="Gene3D" id="1.20.81.30">
    <property type="entry name" value="Type II secretion system (T2SS), domain F"/>
    <property type="match status" value="1"/>
</dbReference>
<evidence type="ECO:0000256" key="1">
    <source>
        <dbReference type="ARBA" id="ARBA00004651"/>
    </source>
</evidence>
<evidence type="ECO:0000256" key="4">
    <source>
        <dbReference type="ARBA" id="ARBA00022692"/>
    </source>
</evidence>
<organism evidence="9 10">
    <name type="scientific">Methylobacterium haplocladii</name>
    <dbReference type="NCBI Taxonomy" id="1176176"/>
    <lineage>
        <taxon>Bacteria</taxon>
        <taxon>Pseudomonadati</taxon>
        <taxon>Pseudomonadota</taxon>
        <taxon>Alphaproteobacteria</taxon>
        <taxon>Hyphomicrobiales</taxon>
        <taxon>Methylobacteriaceae</taxon>
        <taxon>Methylobacterium</taxon>
    </lineage>
</organism>
<accession>A0A512IM49</accession>
<dbReference type="InterPro" id="IPR018076">
    <property type="entry name" value="T2SS_GspF_dom"/>
</dbReference>
<evidence type="ECO:0000256" key="5">
    <source>
        <dbReference type="ARBA" id="ARBA00022989"/>
    </source>
</evidence>
<keyword evidence="10" id="KW-1185">Reference proteome</keyword>
<name>A0A512IM49_9HYPH</name>
<comment type="subcellular location">
    <subcellularLocation>
        <location evidence="1">Cell membrane</location>
        <topology evidence="1">Multi-pass membrane protein</topology>
    </subcellularLocation>
</comment>
<feature type="domain" description="Type II secretion system protein GspF" evidence="8">
    <location>
        <begin position="3"/>
        <end position="83"/>
    </location>
</feature>
<dbReference type="Pfam" id="PF00482">
    <property type="entry name" value="T2SSF"/>
    <property type="match status" value="1"/>
</dbReference>
<protein>
    <recommendedName>
        <fullName evidence="8">Type II secretion system protein GspF domain-containing protein</fullName>
    </recommendedName>
</protein>
<gene>
    <name evidence="9" type="ORF">MHA02_11810</name>
</gene>
<keyword evidence="3" id="KW-1003">Cell membrane</keyword>
<dbReference type="AlphaFoldDB" id="A0A512IM49"/>
<evidence type="ECO:0000313" key="10">
    <source>
        <dbReference type="Proteomes" id="UP000321258"/>
    </source>
</evidence>
<evidence type="ECO:0000256" key="3">
    <source>
        <dbReference type="ARBA" id="ARBA00022475"/>
    </source>
</evidence>
<comment type="caution">
    <text evidence="9">The sequence shown here is derived from an EMBL/GenBank/DDBJ whole genome shotgun (WGS) entry which is preliminary data.</text>
</comment>
<comment type="similarity">
    <text evidence="2">Belongs to the GSP F family.</text>
</comment>
<sequence>MVGGASLSRAMAAHPQAFPQDMVDIMRAGEATGTLVDVLASLTGSIERRDAVRRHLVSAMTYPGLLVLMAIGTVAMIVGVLVPALAPLFEGTGQQPPFAIRTAAALGAPVDAEGVLPGRRCPHLRDDCLQRRRHLGEGRQGSAVLVRQHECDQA</sequence>
<dbReference type="InterPro" id="IPR042094">
    <property type="entry name" value="T2SS_GspF_sf"/>
</dbReference>
<evidence type="ECO:0000259" key="8">
    <source>
        <dbReference type="Pfam" id="PF00482"/>
    </source>
</evidence>
<proteinExistence type="inferred from homology"/>
<feature type="transmembrane region" description="Helical" evidence="7">
    <location>
        <begin position="62"/>
        <end position="86"/>
    </location>
</feature>
<evidence type="ECO:0000256" key="6">
    <source>
        <dbReference type="ARBA" id="ARBA00023136"/>
    </source>
</evidence>
<dbReference type="InterPro" id="IPR003004">
    <property type="entry name" value="GspF/PilC"/>
</dbReference>
<dbReference type="PANTHER" id="PTHR30012">
    <property type="entry name" value="GENERAL SECRETION PATHWAY PROTEIN"/>
    <property type="match status" value="1"/>
</dbReference>
<evidence type="ECO:0000256" key="2">
    <source>
        <dbReference type="ARBA" id="ARBA00005745"/>
    </source>
</evidence>
<reference evidence="9 10" key="1">
    <citation type="submission" date="2019-07" db="EMBL/GenBank/DDBJ databases">
        <title>Whole genome shotgun sequence of Methylobacterium haplocladii NBRC 107714.</title>
        <authorList>
            <person name="Hosoyama A."/>
            <person name="Uohara A."/>
            <person name="Ohji S."/>
            <person name="Ichikawa N."/>
        </authorList>
    </citation>
    <scope>NUCLEOTIDE SEQUENCE [LARGE SCALE GENOMIC DNA]</scope>
    <source>
        <strain evidence="9 10">NBRC 107714</strain>
    </source>
</reference>
<keyword evidence="4 7" id="KW-0812">Transmembrane</keyword>
<dbReference type="Proteomes" id="UP000321258">
    <property type="component" value="Unassembled WGS sequence"/>
</dbReference>
<keyword evidence="5 7" id="KW-1133">Transmembrane helix</keyword>
<dbReference type="GO" id="GO:0005886">
    <property type="term" value="C:plasma membrane"/>
    <property type="evidence" value="ECO:0007669"/>
    <property type="project" value="UniProtKB-SubCell"/>
</dbReference>